<gene>
    <name evidence="4" type="ORF">JD78_03303</name>
</gene>
<evidence type="ECO:0000256" key="2">
    <source>
        <dbReference type="ARBA" id="ARBA00022679"/>
    </source>
</evidence>
<keyword evidence="5" id="KW-1185">Reference proteome</keyword>
<dbReference type="CDD" id="cd02440">
    <property type="entry name" value="AdoMet_MTases"/>
    <property type="match status" value="1"/>
</dbReference>
<dbReference type="InterPro" id="IPR051052">
    <property type="entry name" value="Diverse_substrate_MTase"/>
</dbReference>
<dbReference type="InterPro" id="IPR029063">
    <property type="entry name" value="SAM-dependent_MTases_sf"/>
</dbReference>
<keyword evidence="1 4" id="KW-0489">Methyltransferase</keyword>
<evidence type="ECO:0000256" key="1">
    <source>
        <dbReference type="ARBA" id="ARBA00022603"/>
    </source>
</evidence>
<feature type="domain" description="Methyltransferase" evidence="3">
    <location>
        <begin position="40"/>
        <end position="135"/>
    </location>
</feature>
<dbReference type="AlphaFoldDB" id="A0A562IUY2"/>
<evidence type="ECO:0000313" key="4">
    <source>
        <dbReference type="EMBL" id="TWH74758.1"/>
    </source>
</evidence>
<dbReference type="SUPFAM" id="SSF53335">
    <property type="entry name" value="S-adenosyl-L-methionine-dependent methyltransferases"/>
    <property type="match status" value="1"/>
</dbReference>
<organism evidence="4 5">
    <name type="scientific">Modestobacter roseus</name>
    <dbReference type="NCBI Taxonomy" id="1181884"/>
    <lineage>
        <taxon>Bacteria</taxon>
        <taxon>Bacillati</taxon>
        <taxon>Actinomycetota</taxon>
        <taxon>Actinomycetes</taxon>
        <taxon>Geodermatophilales</taxon>
        <taxon>Geodermatophilaceae</taxon>
        <taxon>Modestobacter</taxon>
    </lineage>
</organism>
<keyword evidence="2 4" id="KW-0808">Transferase</keyword>
<name>A0A562IUY2_9ACTN</name>
<evidence type="ECO:0000259" key="3">
    <source>
        <dbReference type="Pfam" id="PF13649"/>
    </source>
</evidence>
<sequence>MSPAFAGPTASHYRRHRRDVPGPLLDRLAAHVGLAGDAVVLDLGAGTGQVAVPLTARAGAVLAVEPEPDMLAQLRRRGEEEGLRTLLCVLAADRDVPTLLGTLGRCDLLTVANALHWMDAPALFEAAHRGLAPSGAIAVITHGIPLWLGGAAWAKAVNAYLADWFGRPLTAGCGSDEEALRDRQGQLEAAGFADVAVLRHHYQADVDADHVIGHLYSALDADVLPTAHRPRFEDGLRAVLNPFVDAPMQEDVPVTALVGRR</sequence>
<dbReference type="GO" id="GO:0032259">
    <property type="term" value="P:methylation"/>
    <property type="evidence" value="ECO:0007669"/>
    <property type="project" value="UniProtKB-KW"/>
</dbReference>
<dbReference type="EMBL" id="VLKF01000001">
    <property type="protein sequence ID" value="TWH74758.1"/>
    <property type="molecule type" value="Genomic_DNA"/>
</dbReference>
<comment type="caution">
    <text evidence="4">The sequence shown here is derived from an EMBL/GenBank/DDBJ whole genome shotgun (WGS) entry which is preliminary data.</text>
</comment>
<evidence type="ECO:0000313" key="5">
    <source>
        <dbReference type="Proteomes" id="UP000321490"/>
    </source>
</evidence>
<proteinExistence type="predicted"/>
<dbReference type="RefSeq" id="WP_166521236.1">
    <property type="nucleotide sequence ID" value="NZ_JABGDC010000071.1"/>
</dbReference>
<dbReference type="InterPro" id="IPR041698">
    <property type="entry name" value="Methyltransf_25"/>
</dbReference>
<dbReference type="Pfam" id="PF13649">
    <property type="entry name" value="Methyltransf_25"/>
    <property type="match status" value="1"/>
</dbReference>
<accession>A0A562IUY2</accession>
<dbReference type="PANTHER" id="PTHR44942">
    <property type="entry name" value="METHYLTRANSF_11 DOMAIN-CONTAINING PROTEIN"/>
    <property type="match status" value="1"/>
</dbReference>
<reference evidence="4 5" key="1">
    <citation type="submission" date="2019-07" db="EMBL/GenBank/DDBJ databases">
        <title>R&amp;d 2014.</title>
        <authorList>
            <person name="Klenk H.-P."/>
        </authorList>
    </citation>
    <scope>NUCLEOTIDE SEQUENCE [LARGE SCALE GENOMIC DNA]</scope>
    <source>
        <strain evidence="4 5">DSM 45764</strain>
    </source>
</reference>
<dbReference type="Gene3D" id="3.40.50.150">
    <property type="entry name" value="Vaccinia Virus protein VP39"/>
    <property type="match status" value="1"/>
</dbReference>
<dbReference type="PANTHER" id="PTHR44942:SF4">
    <property type="entry name" value="METHYLTRANSFERASE TYPE 11 DOMAIN-CONTAINING PROTEIN"/>
    <property type="match status" value="1"/>
</dbReference>
<protein>
    <submittedName>
        <fullName evidence="4">FkbM family methyltransferase</fullName>
    </submittedName>
</protein>
<dbReference type="Proteomes" id="UP000321490">
    <property type="component" value="Unassembled WGS sequence"/>
</dbReference>
<dbReference type="GO" id="GO:0008168">
    <property type="term" value="F:methyltransferase activity"/>
    <property type="evidence" value="ECO:0007669"/>
    <property type="project" value="UniProtKB-KW"/>
</dbReference>